<dbReference type="RefSeq" id="WP_012928027.1">
    <property type="nucleotide sequence ID" value="NC_013730.1"/>
</dbReference>
<reference evidence="1 2" key="1">
    <citation type="journal article" date="2010" name="Stand. Genomic Sci.">
        <title>Complete genome sequence of Spirosoma linguale type strain (1).</title>
        <authorList>
            <person name="Lail K."/>
            <person name="Sikorski J."/>
            <person name="Saunders E."/>
            <person name="Lapidus A."/>
            <person name="Glavina Del Rio T."/>
            <person name="Copeland A."/>
            <person name="Tice H."/>
            <person name="Cheng J.-F."/>
            <person name="Lucas S."/>
            <person name="Nolan M."/>
            <person name="Bruce D."/>
            <person name="Goodwin L."/>
            <person name="Pitluck S."/>
            <person name="Ivanova N."/>
            <person name="Mavromatis K."/>
            <person name="Ovchinnikova G."/>
            <person name="Pati A."/>
            <person name="Chen A."/>
            <person name="Palaniappan K."/>
            <person name="Land M."/>
            <person name="Hauser L."/>
            <person name="Chang Y.-J."/>
            <person name="Jeffries C.D."/>
            <person name="Chain P."/>
            <person name="Brettin T."/>
            <person name="Detter J.C."/>
            <person name="Schuetze A."/>
            <person name="Rohde M."/>
            <person name="Tindall B.J."/>
            <person name="Goeker M."/>
            <person name="Bristow J."/>
            <person name="Eisen J.A."/>
            <person name="Markowitz V."/>
            <person name="Hugenholtz P."/>
            <person name="Kyrpides N.C."/>
            <person name="Klenk H.-P."/>
            <person name="Chen F."/>
        </authorList>
    </citation>
    <scope>NUCLEOTIDE SEQUENCE [LARGE SCALE GENOMIC DNA]</scope>
    <source>
        <strain evidence="2">ATCC 33905 / DSM 74 / LMG 10896 / Claus 1</strain>
    </source>
</reference>
<dbReference type="EMBL" id="CP001769">
    <property type="protein sequence ID" value="ADB39506.1"/>
    <property type="molecule type" value="Genomic_DNA"/>
</dbReference>
<organism evidence="1 2">
    <name type="scientific">Spirosoma linguale (strain ATCC 33905 / DSM 74 / LMG 10896 / Claus 1)</name>
    <dbReference type="NCBI Taxonomy" id="504472"/>
    <lineage>
        <taxon>Bacteria</taxon>
        <taxon>Pseudomonadati</taxon>
        <taxon>Bacteroidota</taxon>
        <taxon>Cytophagia</taxon>
        <taxon>Cytophagales</taxon>
        <taxon>Cytophagaceae</taxon>
        <taxon>Spirosoma</taxon>
    </lineage>
</organism>
<protein>
    <recommendedName>
        <fullName evidence="3">Secretion system C-terminal sorting domain-containing protein</fullName>
    </recommendedName>
</protein>
<dbReference type="Proteomes" id="UP000002028">
    <property type="component" value="Chromosome"/>
</dbReference>
<dbReference type="KEGG" id="sli:Slin_3498"/>
<evidence type="ECO:0008006" key="3">
    <source>
        <dbReference type="Google" id="ProtNLM"/>
    </source>
</evidence>
<proteinExistence type="predicted"/>
<dbReference type="HOGENOM" id="CLU_004793_0_0_10"/>
<evidence type="ECO:0000313" key="2">
    <source>
        <dbReference type="Proteomes" id="UP000002028"/>
    </source>
</evidence>
<dbReference type="eggNOG" id="COG2911">
    <property type="taxonomic scope" value="Bacteria"/>
</dbReference>
<name>D2QQ73_SPILD</name>
<keyword evidence="2" id="KW-1185">Reference proteome</keyword>
<gene>
    <name evidence="1" type="ordered locus">Slin_3498</name>
</gene>
<accession>D2QQ73</accession>
<evidence type="ECO:0000313" key="1">
    <source>
        <dbReference type="EMBL" id="ADB39506.1"/>
    </source>
</evidence>
<sequence>MNSLRVYFTVFITLIVTTVTAQKINVDYLSGPICIKTPVTIPFTVSGRFGTDNLFRVQIRNAYNSQLVYTSEGVVASPARVQIPTDLPYYYDSGRYQVRIISSNPYAESAWTNLPAVQETAVVTMAPLSFSMVNPNQAVTLRYVVQGSSPVSVTLTDGTRHELEGCCNNQFENYGLIYPEKTAAYAIASVRNVCGVGKGQGSSMLTVNPIATKTMSVTPSRICSGNYIYVAYSKSGGAFAADNKFKVRLITYNPFAYDQPGGKYYDFDGEESNGTVRAFIPDSFVGGYSFYVQVLTTNPVTVSDPSTGGVSINPPATAELVTASPVINYGQQQTLAVQVTGRGPYQVVLNDSLQIPIDDYSEGSGFGSIQVKPRQTTTYRITGFQTTCGLSPAKASSTIVTVRPGVAIDSLPGSGFTRGPVCEGALLKLPVSMNFAPQAATRFFVDFRYQEKTLASAPATLENGKVLALVVPVLPTDTSNFNGIRQYSVRIRTAAPETEGGAELNQVLVVVRKPNPIFATYTRQITLDKPGLAAVTIRNLGGGPTEINFSNGTVLSSSCFYCDEVSTGLFASQTTTFRINYAQNACGRIDNPPTEAKVTVKSASPVGIEIDSVQQNRCNSDSILVYFRTKGTFDAGNEFRIQSASSSLGEGWGWTEGLVVGRGTRSPIRIKLGEDSKIRINAMSPVVVSNEFRVAVNQKPTADLKAPDGINHYHLYGSEPNTIPAGSSVTLDVNYLRGTGPFRTVYTDGKTDFVNPSGTSVVVKPVGPTTYRLKAIANACGQGEVNTRGVTFVPMPYRIEVAVRPSSDPYYFSFCTGSSWSLPFITNPTAPAGTVFTLQLASRKDSLFTDIATTKTPWMLIPVPASLTAGDYYLRIIDKSTGARTASLPVQVLQPPTATLLPVEPVSATLSPGNSASLRVNLTGSSPWQVFFSDKAWASFYGSPGVREIQPQSGRTYTLQTVTNVCGYGTASGEATVWVKPQLRLALDSNGGAVCVGSSAAFQVLTSGDFPPNTSLGFSLVNTESMTETNLGTNAIGVTRVSLKLPADLPPGSYLARVTASDGTQASSQPFTVSVPPAYTLMGSTTINAGQSTYLTLRRTTPAGGTDIVRYVLSDGYQETVVVDGARAFIQVTPTETTTYTLATLTNGCGVGQGTGSAVVVVNPLQEKMVSVTNMRAGQLCSGSSFSVTYSSTGAFSASNKFTVQLSDSTGGNFQSLPTTGTVSPLVVIIPTTTPVGFGYRLRIVASDPNTASGASPYAYRVATGATAAFDSTTYYLRPNTTVQLKVRFTGDGPWYYTISSNQNSSVFYATKNPAIVDLRPIQPTTYQLINVSNGCGMGRVVDPSTARVELVTATEAGELPEVTFYPNPASDRIWVNLKNIPKPVNLSLIDLNGRVLKEVLARQDITELSINDLSNSSLFLRIQTNETSQPLMYHIIRHP</sequence>